<dbReference type="GO" id="GO:0000723">
    <property type="term" value="P:telomere maintenance"/>
    <property type="evidence" value="ECO:0007669"/>
    <property type="project" value="InterPro"/>
</dbReference>
<dbReference type="EMBL" id="FM992695">
    <property type="protein sequence ID" value="CAX40250.1"/>
    <property type="molecule type" value="Genomic_DNA"/>
</dbReference>
<dbReference type="HAMAP" id="MF_03176">
    <property type="entry name" value="PIF1"/>
    <property type="match status" value="1"/>
</dbReference>
<keyword evidence="12 15" id="KW-0413">Isomerase</keyword>
<evidence type="ECO:0000256" key="13">
    <source>
        <dbReference type="ARBA" id="ARBA00023242"/>
    </source>
</evidence>
<dbReference type="CDD" id="cd18037">
    <property type="entry name" value="DEXSc_Pif1_like"/>
    <property type="match status" value="1"/>
</dbReference>
<evidence type="ECO:0000259" key="17">
    <source>
        <dbReference type="SMART" id="SM00382"/>
    </source>
</evidence>
<keyword evidence="13 15" id="KW-0539">Nucleus</keyword>
<keyword evidence="9 15" id="KW-0496">Mitochondrion</keyword>
<accession>B9WMD7</accession>
<evidence type="ECO:0000256" key="15">
    <source>
        <dbReference type="HAMAP-Rule" id="MF_03176"/>
    </source>
</evidence>
<evidence type="ECO:0000313" key="20">
    <source>
        <dbReference type="Proteomes" id="UP000002605"/>
    </source>
</evidence>
<feature type="compositionally biased region" description="Polar residues" evidence="16">
    <location>
        <begin position="170"/>
        <end position="179"/>
    </location>
</feature>
<feature type="region of interest" description="Disordered" evidence="16">
    <location>
        <begin position="256"/>
        <end position="362"/>
    </location>
</feature>
<evidence type="ECO:0000256" key="12">
    <source>
        <dbReference type="ARBA" id="ARBA00023235"/>
    </source>
</evidence>
<dbReference type="GO" id="GO:0005524">
    <property type="term" value="F:ATP binding"/>
    <property type="evidence" value="ECO:0007669"/>
    <property type="project" value="UniProtKB-UniRule"/>
</dbReference>
<dbReference type="OrthoDB" id="432234at2759"/>
<evidence type="ECO:0000256" key="1">
    <source>
        <dbReference type="ARBA" id="ARBA00001946"/>
    </source>
</evidence>
<comment type="similarity">
    <text evidence="15">Belongs to the helicase family. PIF1 subfamily.</text>
</comment>
<proteinExistence type="inferred from homology"/>
<evidence type="ECO:0000256" key="7">
    <source>
        <dbReference type="ARBA" id="ARBA00022840"/>
    </source>
</evidence>
<dbReference type="InterPro" id="IPR003593">
    <property type="entry name" value="AAA+_ATPase"/>
</dbReference>
<dbReference type="AlphaFoldDB" id="B9WMD7"/>
<comment type="cofactor">
    <cofactor evidence="1 15">
        <name>Mg(2+)</name>
        <dbReference type="ChEBI" id="CHEBI:18420"/>
    </cofactor>
</comment>
<evidence type="ECO:0000256" key="5">
    <source>
        <dbReference type="ARBA" id="ARBA00022801"/>
    </source>
</evidence>
<keyword evidence="3 15" id="KW-0547">Nucleotide-binding</keyword>
<comment type="subcellular location">
    <subcellularLocation>
        <location evidence="2">Nucleus</location>
        <location evidence="2">Nucleolus</location>
    </subcellularLocation>
    <subcellularLocation>
        <location evidence="15">Nucleus</location>
    </subcellularLocation>
    <subcellularLocation>
        <location evidence="15">Mitochondrion</location>
    </subcellularLocation>
</comment>
<sequence length="907" mass="101347">MVNANKSIIRLATYCIKNRIHRLRTVNSLYYISKRISIQNTNRIRATRLCGSKQFMLESELDSALIEILDNDDPFSDSEIRESADLSTGQIHSYKGSPVVKNSLLQTREPQIQVPTKPTGTNKRVQIQKDPNQSVYFDDDSLSSTFEFSDMDDDFMGALKAAEEMTNNNNNCIKRSASTPLKKPIAKSMKNQSTPSKSSAKKCCKYIKTSSQSPSHYQIRESGSGVDILEGSPNKLQSEKASPFKFLSSFSSSLQTQNQAASGNHESQSKVEQNILSASQSSSPPITISQVRNPFKVPTQFRRNYSTRRITDQESDNKKGNSHHTILLATQKAEAPFKDSSNSNRHNLGKKKEGATEAQSEAKNVKPIILSNEQEYVLKQVLSGVSLFYTGSAGTGKSVLLRSIIKSLRTKFSKGVAVTASTGLAACNIGGITLHSFAGFGLGQGKVDILIKKIKRNKKAFCRWRETKVLIIDEISMVDGHLLNKLNEIAKTLRRNNRPFGGIQLVACGDFYQLPPVVKKTAHDGTEVDNVEVYFAFESSAWKETIQRTITLKEIFRQKGDQRFIDMLNNLRDGNVPDDTVRDFCRLSRPLKCPEGIVPSELYATRHEVDAANSRKLGTIEGDVVVYNSIDTGILPEIQKSQVLANFLAPQVLNLKVGAQVMCIKNFDDQLVNGTLGKVIDFVDKDTYMKSGSKENSSTESSDEVSGLSDYIFNDFQKPKKIVKEDAPIAEQVVFTGQLSQKVEEESESSKRKLKLKEDLMNDYKDKKYPLVKFLLPDGITFRTVVVEPEQWTTEDDEGKVLVSRIQFPLILAWSLSIHKSQGQTLSKVVVDMKNIFENGQAYVALSRAVSREGLQVLNFNRSKVVSHRKVIEFYKHLTSHENESQRGQQQLNFMSTSVSSVGRAQI</sequence>
<dbReference type="GO" id="GO:0006310">
    <property type="term" value="P:DNA recombination"/>
    <property type="evidence" value="ECO:0007669"/>
    <property type="project" value="UniProtKB-UniRule"/>
</dbReference>
<dbReference type="HOGENOM" id="CLU_001613_0_2_1"/>
<protein>
    <recommendedName>
        <fullName evidence="15">ATP-dependent DNA helicase PIF1</fullName>
        <ecNumber evidence="15">5.6.2.3</ecNumber>
    </recommendedName>
    <alternativeName>
        <fullName evidence="15">DNA 5'-3' helicase PIF1</fullName>
    </alternativeName>
    <alternativeName>
        <fullName evidence="15">DNA repair and recombination helicase PIF1</fullName>
    </alternativeName>
</protein>
<feature type="compositionally biased region" description="Basic and acidic residues" evidence="16">
    <location>
        <begin position="309"/>
        <end position="319"/>
    </location>
</feature>
<dbReference type="EC" id="5.6.2.3" evidence="15"/>
<dbReference type="InterPro" id="IPR048293">
    <property type="entry name" value="PIF1_RRM3_pfh1"/>
</dbReference>
<feature type="compositionally biased region" description="Polar residues" evidence="16">
    <location>
        <begin position="256"/>
        <end position="276"/>
    </location>
</feature>
<gene>
    <name evidence="15" type="primary">PIF1</name>
    <name evidence="18" type="ordered locus">Cd36_32990</name>
    <name evidence="19" type="ORF">CD36_32990</name>
</gene>
<evidence type="ECO:0000256" key="8">
    <source>
        <dbReference type="ARBA" id="ARBA00023125"/>
    </source>
</evidence>
<dbReference type="InterPro" id="IPR027417">
    <property type="entry name" value="P-loop_NTPase"/>
</dbReference>
<name>B9WMD7_CANDC</name>
<dbReference type="CGD" id="CAL0000163662">
    <property type="gene designation" value="Cd36_32990"/>
</dbReference>
<dbReference type="PANTHER" id="PTHR47642:SF5">
    <property type="entry name" value="ATP-DEPENDENT DNA HELICASE"/>
    <property type="match status" value="1"/>
</dbReference>
<keyword evidence="10 15" id="KW-0233">DNA recombination</keyword>
<dbReference type="InterPro" id="IPR049163">
    <property type="entry name" value="Pif1-like_2B_dom"/>
</dbReference>
<dbReference type="GO" id="GO:0016887">
    <property type="term" value="F:ATP hydrolysis activity"/>
    <property type="evidence" value="ECO:0007669"/>
    <property type="project" value="RHEA"/>
</dbReference>
<dbReference type="PANTHER" id="PTHR47642">
    <property type="entry name" value="ATP-DEPENDENT DNA HELICASE"/>
    <property type="match status" value="1"/>
</dbReference>
<evidence type="ECO:0000256" key="2">
    <source>
        <dbReference type="ARBA" id="ARBA00004604"/>
    </source>
</evidence>
<keyword evidence="6 15" id="KW-0347">Helicase</keyword>
<reference evidence="19 20" key="1">
    <citation type="journal article" date="2009" name="Genome Res.">
        <title>Comparative genomics of the fungal pathogens Candida dubliniensis and Candida albicans.</title>
        <authorList>
            <person name="Jackson A.P."/>
            <person name="Gamble J.A."/>
            <person name="Yeomans T."/>
            <person name="Moran G.P."/>
            <person name="Saunders D."/>
            <person name="Harris D."/>
            <person name="Aslett M."/>
            <person name="Barrell J.F."/>
            <person name="Butler G."/>
            <person name="Citiulo F."/>
            <person name="Coleman D.C."/>
            <person name="de Groot P.W.J."/>
            <person name="Goodwin T.J."/>
            <person name="Quail M.A."/>
            <person name="McQuillan J."/>
            <person name="Munro C.A."/>
            <person name="Pain A."/>
            <person name="Poulter R.T."/>
            <person name="Rajandream M.A."/>
            <person name="Renauld H."/>
            <person name="Spiering M.J."/>
            <person name="Tivey A."/>
            <person name="Gow N.A.R."/>
            <person name="Barrell B."/>
            <person name="Sullivan D.J."/>
            <person name="Berriman M."/>
        </authorList>
    </citation>
    <scope>NUCLEOTIDE SEQUENCE [LARGE SCALE GENOMIC DNA]</scope>
    <source>
        <strain evidence="20">CD36 / ATCC MYA-646 / CBS 7987 / NCPF 3949 / NRRL Y-17841</strain>
    </source>
</reference>
<dbReference type="Pfam" id="PF05970">
    <property type="entry name" value="PIF1"/>
    <property type="match status" value="1"/>
</dbReference>
<keyword evidence="7 15" id="KW-0067">ATP-binding</keyword>
<feature type="region of interest" description="Disordered" evidence="16">
    <location>
        <begin position="170"/>
        <end position="202"/>
    </location>
</feature>
<evidence type="ECO:0000256" key="3">
    <source>
        <dbReference type="ARBA" id="ARBA00022741"/>
    </source>
</evidence>
<feature type="domain" description="AAA+ ATPase" evidence="17">
    <location>
        <begin position="383"/>
        <end position="686"/>
    </location>
</feature>
<dbReference type="Pfam" id="PF21530">
    <property type="entry name" value="Pif1_2B_dom"/>
    <property type="match status" value="1"/>
</dbReference>
<keyword evidence="4 15" id="KW-0227">DNA damage</keyword>
<dbReference type="GO" id="GO:0005730">
    <property type="term" value="C:nucleolus"/>
    <property type="evidence" value="ECO:0007669"/>
    <property type="project" value="UniProtKB-SubCell"/>
</dbReference>
<evidence type="ECO:0000256" key="4">
    <source>
        <dbReference type="ARBA" id="ARBA00022763"/>
    </source>
</evidence>
<evidence type="ECO:0000256" key="16">
    <source>
        <dbReference type="SAM" id="MobiDB-lite"/>
    </source>
</evidence>
<comment type="subunit">
    <text evidence="15">Monomer.</text>
</comment>
<dbReference type="SUPFAM" id="SSF52540">
    <property type="entry name" value="P-loop containing nucleoside triphosphate hydrolases"/>
    <property type="match status" value="2"/>
</dbReference>
<organism evidence="19 20">
    <name type="scientific">Candida dubliniensis (strain CD36 / ATCC MYA-646 / CBS 7987 / NCPF 3949 / NRRL Y-17841)</name>
    <name type="common">Yeast</name>
    <dbReference type="NCBI Taxonomy" id="573826"/>
    <lineage>
        <taxon>Eukaryota</taxon>
        <taxon>Fungi</taxon>
        <taxon>Dikarya</taxon>
        <taxon>Ascomycota</taxon>
        <taxon>Saccharomycotina</taxon>
        <taxon>Pichiomycetes</taxon>
        <taxon>Debaryomycetaceae</taxon>
        <taxon>Candida/Lodderomyces clade</taxon>
        <taxon>Candida</taxon>
    </lineage>
</organism>
<evidence type="ECO:0000256" key="10">
    <source>
        <dbReference type="ARBA" id="ARBA00023172"/>
    </source>
</evidence>
<dbReference type="GO" id="GO:0043139">
    <property type="term" value="F:5'-3' DNA helicase activity"/>
    <property type="evidence" value="ECO:0007669"/>
    <property type="project" value="UniProtKB-UniRule"/>
</dbReference>
<dbReference type="RefSeq" id="XP_002422246.1">
    <property type="nucleotide sequence ID" value="XM_002422201.1"/>
</dbReference>
<dbReference type="Gene3D" id="3.40.50.300">
    <property type="entry name" value="P-loop containing nucleotide triphosphate hydrolases"/>
    <property type="match status" value="1"/>
</dbReference>
<dbReference type="CDD" id="cd18809">
    <property type="entry name" value="SF1_C_RecD"/>
    <property type="match status" value="1"/>
</dbReference>
<dbReference type="SMART" id="SM00382">
    <property type="entry name" value="AAA"/>
    <property type="match status" value="1"/>
</dbReference>
<dbReference type="VEuPathDB" id="FungiDB:CD36_32990"/>
<evidence type="ECO:0000256" key="11">
    <source>
        <dbReference type="ARBA" id="ARBA00023204"/>
    </source>
</evidence>
<dbReference type="eggNOG" id="KOG0987">
    <property type="taxonomic scope" value="Eukaryota"/>
</dbReference>
<evidence type="ECO:0000313" key="18">
    <source>
        <dbReference type="CGD" id="CAL0000163662"/>
    </source>
</evidence>
<dbReference type="GO" id="GO:0003697">
    <property type="term" value="F:single-stranded DNA binding"/>
    <property type="evidence" value="ECO:0007669"/>
    <property type="project" value="UniProtKB-ARBA"/>
</dbReference>
<comment type="catalytic activity">
    <reaction evidence="14 15">
        <text>ATP + H2O = ADP + phosphate + H(+)</text>
        <dbReference type="Rhea" id="RHEA:13065"/>
        <dbReference type="ChEBI" id="CHEBI:15377"/>
        <dbReference type="ChEBI" id="CHEBI:15378"/>
        <dbReference type="ChEBI" id="CHEBI:30616"/>
        <dbReference type="ChEBI" id="CHEBI:43474"/>
        <dbReference type="ChEBI" id="CHEBI:456216"/>
        <dbReference type="EC" id="5.6.2.3"/>
    </reaction>
</comment>
<dbReference type="KEGG" id="cdu:CD36_32990"/>
<feature type="binding site" evidence="15">
    <location>
        <begin position="391"/>
        <end position="398"/>
    </location>
    <ligand>
        <name>ATP</name>
        <dbReference type="ChEBI" id="CHEBI:30616"/>
    </ligand>
</feature>
<feature type="compositionally biased region" description="Low complexity" evidence="16">
    <location>
        <begin position="277"/>
        <end position="290"/>
    </location>
</feature>
<dbReference type="InterPro" id="IPR051055">
    <property type="entry name" value="PIF1_helicase"/>
</dbReference>
<evidence type="ECO:0000313" key="19">
    <source>
        <dbReference type="EMBL" id="CAX40250.1"/>
    </source>
</evidence>
<dbReference type="FunFam" id="3.40.50.300:FF:001226">
    <property type="entry name" value="ATP-dependent DNA helicase PIF1"/>
    <property type="match status" value="1"/>
</dbReference>
<feature type="DNA-binding region" evidence="15">
    <location>
        <begin position="841"/>
        <end position="860"/>
    </location>
</feature>
<evidence type="ECO:0000256" key="14">
    <source>
        <dbReference type="ARBA" id="ARBA00048954"/>
    </source>
</evidence>
<evidence type="ECO:0000256" key="9">
    <source>
        <dbReference type="ARBA" id="ARBA00023128"/>
    </source>
</evidence>
<keyword evidence="11 15" id="KW-0234">DNA repair</keyword>
<dbReference type="Proteomes" id="UP000002605">
    <property type="component" value="Chromosome R"/>
</dbReference>
<evidence type="ECO:0000256" key="6">
    <source>
        <dbReference type="ARBA" id="ARBA00022806"/>
    </source>
</evidence>
<dbReference type="GO" id="GO:0006281">
    <property type="term" value="P:DNA repair"/>
    <property type="evidence" value="ECO:0007669"/>
    <property type="project" value="UniProtKB-UniRule"/>
</dbReference>
<keyword evidence="20" id="KW-1185">Reference proteome</keyword>
<feature type="compositionally biased region" description="Polar residues" evidence="16">
    <location>
        <begin position="189"/>
        <end position="198"/>
    </location>
</feature>
<dbReference type="GO" id="GO:0005739">
    <property type="term" value="C:mitochondrion"/>
    <property type="evidence" value="ECO:0007669"/>
    <property type="project" value="UniProtKB-SubCell"/>
</dbReference>
<dbReference type="GeneID" id="8049395"/>
<comment type="function">
    <text evidence="15">DNA-dependent ATPase and 5'-3' DNA helicase required for the maintenance of both mitochondrial and nuclear genome stability.</text>
</comment>
<keyword evidence="5 15" id="KW-0378">Hydrolase</keyword>
<keyword evidence="8 15" id="KW-0238">DNA-binding</keyword>
<dbReference type="InterPro" id="IPR010285">
    <property type="entry name" value="DNA_helicase_pif1-like_DEAD"/>
</dbReference>